<dbReference type="EMBL" id="GBRH01263950">
    <property type="protein sequence ID" value="JAD33945.1"/>
    <property type="molecule type" value="Transcribed_RNA"/>
</dbReference>
<reference evidence="2" key="1">
    <citation type="submission" date="2014-09" db="EMBL/GenBank/DDBJ databases">
        <authorList>
            <person name="Magalhaes I.L.F."/>
            <person name="Oliveira U."/>
            <person name="Santos F.R."/>
            <person name="Vidigal T.H.D.A."/>
            <person name="Brescovit A.D."/>
            <person name="Santos A.J."/>
        </authorList>
    </citation>
    <scope>NUCLEOTIDE SEQUENCE</scope>
    <source>
        <tissue evidence="2">Shoot tissue taken approximately 20 cm above the soil surface</tissue>
    </source>
</reference>
<dbReference type="AlphaFoldDB" id="A0A0A8ZB25"/>
<evidence type="ECO:0000256" key="1">
    <source>
        <dbReference type="SAM" id="MobiDB-lite"/>
    </source>
</evidence>
<proteinExistence type="predicted"/>
<organism evidence="2">
    <name type="scientific">Arundo donax</name>
    <name type="common">Giant reed</name>
    <name type="synonym">Donax arundinaceus</name>
    <dbReference type="NCBI Taxonomy" id="35708"/>
    <lineage>
        <taxon>Eukaryota</taxon>
        <taxon>Viridiplantae</taxon>
        <taxon>Streptophyta</taxon>
        <taxon>Embryophyta</taxon>
        <taxon>Tracheophyta</taxon>
        <taxon>Spermatophyta</taxon>
        <taxon>Magnoliopsida</taxon>
        <taxon>Liliopsida</taxon>
        <taxon>Poales</taxon>
        <taxon>Poaceae</taxon>
        <taxon>PACMAD clade</taxon>
        <taxon>Arundinoideae</taxon>
        <taxon>Arundineae</taxon>
        <taxon>Arundo</taxon>
    </lineage>
</organism>
<feature type="region of interest" description="Disordered" evidence="1">
    <location>
        <begin position="1"/>
        <end position="43"/>
    </location>
</feature>
<sequence length="43" mass="4389">MGWGFTGDPPPESIGFHAPSTTNPPSESISALPIVPRASSSHA</sequence>
<accession>A0A0A8ZB25</accession>
<reference evidence="2" key="2">
    <citation type="journal article" date="2015" name="Data Brief">
        <title>Shoot transcriptome of the giant reed, Arundo donax.</title>
        <authorList>
            <person name="Barrero R.A."/>
            <person name="Guerrero F.D."/>
            <person name="Moolhuijzen P."/>
            <person name="Goolsby J.A."/>
            <person name="Tidwell J."/>
            <person name="Bellgard S.E."/>
            <person name="Bellgard M.I."/>
        </authorList>
    </citation>
    <scope>NUCLEOTIDE SEQUENCE</scope>
    <source>
        <tissue evidence="2">Shoot tissue taken approximately 20 cm above the soil surface</tissue>
    </source>
</reference>
<evidence type="ECO:0000313" key="2">
    <source>
        <dbReference type="EMBL" id="JAD33945.1"/>
    </source>
</evidence>
<protein>
    <submittedName>
        <fullName evidence="2">Uncharacterized protein</fullName>
    </submittedName>
</protein>
<feature type="compositionally biased region" description="Polar residues" evidence="1">
    <location>
        <begin position="19"/>
        <end position="29"/>
    </location>
</feature>
<name>A0A0A8ZB25_ARUDO</name>